<reference evidence="1" key="1">
    <citation type="submission" date="2019-08" db="EMBL/GenBank/DDBJ databases">
        <authorList>
            <person name="Kucharzyk K."/>
            <person name="Murdoch R.W."/>
            <person name="Higgins S."/>
            <person name="Loffler F."/>
        </authorList>
    </citation>
    <scope>NUCLEOTIDE SEQUENCE</scope>
</reference>
<comment type="caution">
    <text evidence="1">The sequence shown here is derived from an EMBL/GenBank/DDBJ whole genome shotgun (WGS) entry which is preliminary data.</text>
</comment>
<protein>
    <submittedName>
        <fullName evidence="1">Uncharacterized protein</fullName>
    </submittedName>
</protein>
<proteinExistence type="predicted"/>
<evidence type="ECO:0000313" key="1">
    <source>
        <dbReference type="EMBL" id="MPN64476.1"/>
    </source>
</evidence>
<name>A0A645JM45_9ZZZZ</name>
<dbReference type="EMBL" id="VSSQ01145401">
    <property type="protein sequence ID" value="MPN64476.1"/>
    <property type="molecule type" value="Genomic_DNA"/>
</dbReference>
<accession>A0A645JM45</accession>
<sequence length="96" mass="10395">MVAVIEADADELAYPYKRNAEPGLGPHQRQRFEIELAQAALAFARIHRGIDVAHVFGKRTDAALRIEHAGLLPARRAVTDEFHGRGSVKVGGTAAP</sequence>
<gene>
    <name evidence="1" type="ORF">SDC9_212251</name>
</gene>
<organism evidence="1">
    <name type="scientific">bioreactor metagenome</name>
    <dbReference type="NCBI Taxonomy" id="1076179"/>
    <lineage>
        <taxon>unclassified sequences</taxon>
        <taxon>metagenomes</taxon>
        <taxon>ecological metagenomes</taxon>
    </lineage>
</organism>
<dbReference type="AlphaFoldDB" id="A0A645JM45"/>